<dbReference type="GO" id="GO:0046872">
    <property type="term" value="F:metal ion binding"/>
    <property type="evidence" value="ECO:0007669"/>
    <property type="project" value="UniProtKB-KW"/>
</dbReference>
<keyword evidence="3" id="KW-0479">Metal-binding</keyword>
<dbReference type="KEGG" id="fmr:Fuma_02559"/>
<keyword evidence="7" id="KW-1185">Reference proteome</keyword>
<gene>
    <name evidence="6" type="primary">ykfB_2</name>
    <name evidence="6" type="ORF">Fuma_02559</name>
</gene>
<evidence type="ECO:0000313" key="6">
    <source>
        <dbReference type="EMBL" id="APZ92947.1"/>
    </source>
</evidence>
<dbReference type="InterPro" id="IPR036849">
    <property type="entry name" value="Enolase-like_C_sf"/>
</dbReference>
<dbReference type="PROSITE" id="PS00909">
    <property type="entry name" value="MR_MLE_2"/>
    <property type="match status" value="1"/>
</dbReference>
<protein>
    <submittedName>
        <fullName evidence="6">L-Ala-D/L-Glu epimerase</fullName>
        <ecNumber evidence="6">5.1.1.-</ecNumber>
    </submittedName>
</protein>
<dbReference type="Pfam" id="PF02746">
    <property type="entry name" value="MR_MLE_N"/>
    <property type="match status" value="1"/>
</dbReference>
<sequence>MRRSTVCPRRNLTCKFYPFTECPPMKISKIEAIPVRIPLKPERRMVSALGKHNESQFVLVRLTTDDGLEGVGEATATPCWSGETVWGATAIIQNLLGPVVNGCDPQDIDTINQRMDALAVDNWFAKSAIEMACWDVVGRSLNKPVYELLGGAVRPLTIRNRFSLGAYTPEVAAERAARLVTTGFTTIKVKVGTGDDEDVARVKAVRAAIGPDVELTIDANAGWSDASARACLAQMQDCNVALVEQPLARGDYANLKKLRADLGIRILADESCFDEVQLRELILQECCDAVTLYPGKQGGLKKASDMTRLAEQHGIPCTIGSNLEWDVGAAAMMHFVVANSNVQIESIPGDCLGPSYHEFSIVKEPLKIEGPFTTLPDRPGLGVDVDWACVEDNRISF</sequence>
<dbReference type="Gene3D" id="3.20.20.120">
    <property type="entry name" value="Enolase-like C-terminal domain"/>
    <property type="match status" value="1"/>
</dbReference>
<reference evidence="6 7" key="1">
    <citation type="journal article" date="2016" name="Front. Microbiol.">
        <title>Fuerstia marisgermanicae gen. nov., sp. nov., an Unusual Member of the Phylum Planctomycetes from the German Wadden Sea.</title>
        <authorList>
            <person name="Kohn T."/>
            <person name="Heuer A."/>
            <person name="Jogler M."/>
            <person name="Vollmers J."/>
            <person name="Boedeker C."/>
            <person name="Bunk B."/>
            <person name="Rast P."/>
            <person name="Borchert D."/>
            <person name="Glockner I."/>
            <person name="Freese H.M."/>
            <person name="Klenk H.P."/>
            <person name="Overmann J."/>
            <person name="Kaster A.K."/>
            <person name="Rohde M."/>
            <person name="Wiegand S."/>
            <person name="Jogler C."/>
        </authorList>
    </citation>
    <scope>NUCLEOTIDE SEQUENCE [LARGE SCALE GENOMIC DNA]</scope>
    <source>
        <strain evidence="6 7">NH11</strain>
    </source>
</reference>
<dbReference type="AlphaFoldDB" id="A0A1P8WFY3"/>
<dbReference type="Proteomes" id="UP000187735">
    <property type="component" value="Chromosome"/>
</dbReference>
<evidence type="ECO:0000313" key="7">
    <source>
        <dbReference type="Proteomes" id="UP000187735"/>
    </source>
</evidence>
<name>A0A1P8WFY3_9PLAN</name>
<accession>A0A1P8WFY3</accession>
<keyword evidence="6" id="KW-0413">Isomerase</keyword>
<evidence type="ECO:0000256" key="3">
    <source>
        <dbReference type="ARBA" id="ARBA00022723"/>
    </source>
</evidence>
<dbReference type="SUPFAM" id="SSF54826">
    <property type="entry name" value="Enolase N-terminal domain-like"/>
    <property type="match status" value="1"/>
</dbReference>
<dbReference type="SMART" id="SM00922">
    <property type="entry name" value="MR_MLE"/>
    <property type="match status" value="1"/>
</dbReference>
<dbReference type="SUPFAM" id="SSF51604">
    <property type="entry name" value="Enolase C-terminal domain-like"/>
    <property type="match status" value="1"/>
</dbReference>
<comment type="similarity">
    <text evidence="2">Belongs to the mandelate racemase/muconate lactonizing enzyme family.</text>
</comment>
<proteinExistence type="inferred from homology"/>
<dbReference type="Pfam" id="PF13378">
    <property type="entry name" value="MR_MLE_C"/>
    <property type="match status" value="1"/>
</dbReference>
<feature type="domain" description="Mandelate racemase/muconate lactonizing enzyme C-terminal" evidence="5">
    <location>
        <begin position="169"/>
        <end position="265"/>
    </location>
</feature>
<dbReference type="InterPro" id="IPR034593">
    <property type="entry name" value="DgoD-like"/>
</dbReference>
<dbReference type="STRING" id="1891926.Fuma_02559"/>
<evidence type="ECO:0000256" key="2">
    <source>
        <dbReference type="ARBA" id="ARBA00008031"/>
    </source>
</evidence>
<dbReference type="PANTHER" id="PTHR48080">
    <property type="entry name" value="D-GALACTONATE DEHYDRATASE-RELATED"/>
    <property type="match status" value="1"/>
</dbReference>
<evidence type="ECO:0000256" key="1">
    <source>
        <dbReference type="ARBA" id="ARBA00001946"/>
    </source>
</evidence>
<dbReference type="InterPro" id="IPR013341">
    <property type="entry name" value="Mandelate_racemase_N_dom"/>
</dbReference>
<keyword evidence="4" id="KW-0460">Magnesium</keyword>
<dbReference type="InterPro" id="IPR018110">
    <property type="entry name" value="Mandel_Rmase/mucon_lact_enz_CS"/>
</dbReference>
<evidence type="ECO:0000259" key="5">
    <source>
        <dbReference type="SMART" id="SM00922"/>
    </source>
</evidence>
<dbReference type="InterPro" id="IPR013342">
    <property type="entry name" value="Mandelate_racemase_C"/>
</dbReference>
<evidence type="ECO:0000256" key="4">
    <source>
        <dbReference type="ARBA" id="ARBA00022842"/>
    </source>
</evidence>
<dbReference type="GO" id="GO:0016853">
    <property type="term" value="F:isomerase activity"/>
    <property type="evidence" value="ECO:0007669"/>
    <property type="project" value="UniProtKB-KW"/>
</dbReference>
<dbReference type="SFLD" id="SFLDS00001">
    <property type="entry name" value="Enolase"/>
    <property type="match status" value="1"/>
</dbReference>
<dbReference type="GO" id="GO:0009063">
    <property type="term" value="P:amino acid catabolic process"/>
    <property type="evidence" value="ECO:0007669"/>
    <property type="project" value="InterPro"/>
</dbReference>
<organism evidence="6 7">
    <name type="scientific">Fuerstiella marisgermanici</name>
    <dbReference type="NCBI Taxonomy" id="1891926"/>
    <lineage>
        <taxon>Bacteria</taxon>
        <taxon>Pseudomonadati</taxon>
        <taxon>Planctomycetota</taxon>
        <taxon>Planctomycetia</taxon>
        <taxon>Planctomycetales</taxon>
        <taxon>Planctomycetaceae</taxon>
        <taxon>Fuerstiella</taxon>
    </lineage>
</organism>
<dbReference type="SFLD" id="SFLDG00180">
    <property type="entry name" value="muconate_cycloisomerase"/>
    <property type="match status" value="1"/>
</dbReference>
<dbReference type="InterPro" id="IPR029065">
    <property type="entry name" value="Enolase_C-like"/>
</dbReference>
<dbReference type="PANTHER" id="PTHR48080:SF3">
    <property type="entry name" value="ENOLASE SUPERFAMILY MEMBER DDB_G0284701"/>
    <property type="match status" value="1"/>
</dbReference>
<dbReference type="Gene3D" id="3.30.390.10">
    <property type="entry name" value="Enolase-like, N-terminal domain"/>
    <property type="match status" value="1"/>
</dbReference>
<dbReference type="EC" id="5.1.1.-" evidence="6"/>
<dbReference type="FunFam" id="3.30.390.10:FF:000009">
    <property type="entry name" value="Hydrophobic dipeptide epimerase"/>
    <property type="match status" value="1"/>
</dbReference>
<dbReference type="EMBL" id="CP017641">
    <property type="protein sequence ID" value="APZ92947.1"/>
    <property type="molecule type" value="Genomic_DNA"/>
</dbReference>
<comment type="cofactor">
    <cofactor evidence="1">
        <name>Mg(2+)</name>
        <dbReference type="ChEBI" id="CHEBI:18420"/>
    </cofactor>
</comment>
<dbReference type="InterPro" id="IPR029017">
    <property type="entry name" value="Enolase-like_N"/>
</dbReference>